<organism evidence="2 3">
    <name type="scientific">Nocardioides cavernae</name>
    <dbReference type="NCBI Taxonomy" id="1921566"/>
    <lineage>
        <taxon>Bacteria</taxon>
        <taxon>Bacillati</taxon>
        <taxon>Actinomycetota</taxon>
        <taxon>Actinomycetes</taxon>
        <taxon>Propionibacteriales</taxon>
        <taxon>Nocardioidaceae</taxon>
        <taxon>Nocardioides</taxon>
    </lineage>
</organism>
<evidence type="ECO:0000313" key="2">
    <source>
        <dbReference type="EMBL" id="MBD3924283.1"/>
    </source>
</evidence>
<dbReference type="RefSeq" id="WP_191194067.1">
    <property type="nucleotide sequence ID" value="NZ_JACXYZ010000001.1"/>
</dbReference>
<feature type="domain" description="Restriction endonuclease type IV Mrr" evidence="1">
    <location>
        <begin position="9"/>
        <end position="119"/>
    </location>
</feature>
<keyword evidence="2" id="KW-0255">Endonuclease</keyword>
<keyword evidence="3" id="KW-1185">Reference proteome</keyword>
<proteinExistence type="predicted"/>
<dbReference type="InterPro" id="IPR011856">
    <property type="entry name" value="tRNA_endonuc-like_dom_sf"/>
</dbReference>
<gene>
    <name evidence="2" type="ORF">IEZ26_06590</name>
</gene>
<evidence type="ECO:0000259" key="1">
    <source>
        <dbReference type="Pfam" id="PF04471"/>
    </source>
</evidence>
<dbReference type="Proteomes" id="UP000618818">
    <property type="component" value="Unassembled WGS sequence"/>
</dbReference>
<dbReference type="SUPFAM" id="SSF52980">
    <property type="entry name" value="Restriction endonuclease-like"/>
    <property type="match status" value="1"/>
</dbReference>
<dbReference type="Gene3D" id="3.40.1350.10">
    <property type="match status" value="1"/>
</dbReference>
<dbReference type="EMBL" id="JACXYZ010000001">
    <property type="protein sequence ID" value="MBD3924283.1"/>
    <property type="molecule type" value="Genomic_DNA"/>
</dbReference>
<dbReference type="InterPro" id="IPR011335">
    <property type="entry name" value="Restrct_endonuc-II-like"/>
</dbReference>
<accession>A0ABR8N806</accession>
<keyword evidence="2" id="KW-0540">Nuclease</keyword>
<name>A0ABR8N806_9ACTN</name>
<evidence type="ECO:0000313" key="3">
    <source>
        <dbReference type="Proteomes" id="UP000618818"/>
    </source>
</evidence>
<comment type="caution">
    <text evidence="2">The sequence shown here is derived from an EMBL/GenBank/DDBJ whole genome shotgun (WGS) entry which is preliminary data.</text>
</comment>
<dbReference type="InterPro" id="IPR007560">
    <property type="entry name" value="Restrct_endonuc_IV_Mrr"/>
</dbReference>
<dbReference type="Pfam" id="PF04471">
    <property type="entry name" value="Mrr_cat"/>
    <property type="match status" value="1"/>
</dbReference>
<reference evidence="2 3" key="1">
    <citation type="submission" date="2020-09" db="EMBL/GenBank/DDBJ databases">
        <title>novel species in genus Nocardioides.</title>
        <authorList>
            <person name="Zhang G."/>
        </authorList>
    </citation>
    <scope>NUCLEOTIDE SEQUENCE [LARGE SCALE GENOMIC DNA]</scope>
    <source>
        <strain evidence="2 3">KCTC 39551</strain>
    </source>
</reference>
<keyword evidence="2" id="KW-0378">Hydrolase</keyword>
<sequence>MITEHVPTDWRDLQRAVGDVLEECGFLVKVEHVLQTVRGATEVDVYAEEVIRGRKSIVLCECKHWKARVPQNVVHGFRTTMADTGANIGYIVGSSGFQAGAFAAVESTNVKLLTWTEFQAEFEHQWIDAHFVPQVGKRFDEFLRWTEPLPPTAGRPLTSSEAQQFWELWRSFQPLVALLMPFAPWMRLMGHDLEYPSLPLRGDKFAVLPKDVLQARGYRELFDRVDVHARAAVAALKAAAYAG</sequence>
<dbReference type="GO" id="GO:0004519">
    <property type="term" value="F:endonuclease activity"/>
    <property type="evidence" value="ECO:0007669"/>
    <property type="project" value="UniProtKB-KW"/>
</dbReference>
<protein>
    <submittedName>
        <fullName evidence="2">Restriction endonuclease</fullName>
    </submittedName>
</protein>